<evidence type="ECO:0000313" key="6">
    <source>
        <dbReference type="Proteomes" id="UP000002526"/>
    </source>
</evidence>
<dbReference type="SUPFAM" id="SSF46689">
    <property type="entry name" value="Homeodomain-like"/>
    <property type="match status" value="1"/>
</dbReference>
<keyword evidence="2" id="KW-0238">DNA-binding</keyword>
<dbReference type="PROSITE" id="PS01124">
    <property type="entry name" value="HTH_ARAC_FAMILY_2"/>
    <property type="match status" value="1"/>
</dbReference>
<dbReference type="EnsemblBacteria" id="BAC50710">
    <property type="protein sequence ID" value="BAC50710"/>
    <property type="gene ID" value="BAC50710"/>
</dbReference>
<dbReference type="eggNOG" id="COG2207">
    <property type="taxonomic scope" value="Bacteria"/>
</dbReference>
<dbReference type="PROSITE" id="PS00041">
    <property type="entry name" value="HTH_ARAC_FAMILY_1"/>
    <property type="match status" value="1"/>
</dbReference>
<dbReference type="PATRIC" id="fig|224911.5.peg.5535"/>
<dbReference type="PANTHER" id="PTHR47894">
    <property type="entry name" value="HTH-TYPE TRANSCRIPTIONAL REGULATOR GADX"/>
    <property type="match status" value="1"/>
</dbReference>
<evidence type="ECO:0000259" key="4">
    <source>
        <dbReference type="PROSITE" id="PS01124"/>
    </source>
</evidence>
<dbReference type="InterPro" id="IPR009057">
    <property type="entry name" value="Homeodomain-like_sf"/>
</dbReference>
<gene>
    <name evidence="5" type="ordered locus">bll5445</name>
</gene>
<dbReference type="PANTHER" id="PTHR47894:SF1">
    <property type="entry name" value="HTH-TYPE TRANSCRIPTIONAL REGULATOR VQSM"/>
    <property type="match status" value="1"/>
</dbReference>
<dbReference type="PhylomeDB" id="Q89J39"/>
<dbReference type="InterPro" id="IPR018060">
    <property type="entry name" value="HTH_AraC"/>
</dbReference>
<dbReference type="KEGG" id="bja:bll5445"/>
<dbReference type="AlphaFoldDB" id="Q89J39"/>
<dbReference type="InParanoid" id="Q89J39"/>
<name>Q89J39_BRADU</name>
<keyword evidence="3" id="KW-0804">Transcription</keyword>
<keyword evidence="6" id="KW-1185">Reference proteome</keyword>
<proteinExistence type="predicted"/>
<dbReference type="Gene3D" id="1.10.10.60">
    <property type="entry name" value="Homeodomain-like"/>
    <property type="match status" value="1"/>
</dbReference>
<protein>
    <submittedName>
        <fullName evidence="5">Transcriptional regulatory protein</fullName>
    </submittedName>
</protein>
<dbReference type="HOGENOM" id="CLU_049704_2_1_5"/>
<evidence type="ECO:0000256" key="2">
    <source>
        <dbReference type="ARBA" id="ARBA00023125"/>
    </source>
</evidence>
<accession>Q89J39</accession>
<dbReference type="GO" id="GO:0003700">
    <property type="term" value="F:DNA-binding transcription factor activity"/>
    <property type="evidence" value="ECO:0000318"/>
    <property type="project" value="GO_Central"/>
</dbReference>
<dbReference type="OrthoDB" id="252470at2"/>
<evidence type="ECO:0000256" key="1">
    <source>
        <dbReference type="ARBA" id="ARBA00023015"/>
    </source>
</evidence>
<evidence type="ECO:0000256" key="3">
    <source>
        <dbReference type="ARBA" id="ARBA00023163"/>
    </source>
</evidence>
<dbReference type="Proteomes" id="UP000002526">
    <property type="component" value="Chromosome"/>
</dbReference>
<evidence type="ECO:0000313" key="5">
    <source>
        <dbReference type="EMBL" id="BAC50710.1"/>
    </source>
</evidence>
<organism evidence="5 6">
    <name type="scientific">Bradyrhizobium diazoefficiens (strain JCM 10833 / BCRC 13528 / IAM 13628 / NBRC 14792 / USDA 110)</name>
    <dbReference type="NCBI Taxonomy" id="224911"/>
    <lineage>
        <taxon>Bacteria</taxon>
        <taxon>Pseudomonadati</taxon>
        <taxon>Pseudomonadota</taxon>
        <taxon>Alphaproteobacteria</taxon>
        <taxon>Hyphomicrobiales</taxon>
        <taxon>Nitrobacteraceae</taxon>
        <taxon>Bradyrhizobium</taxon>
    </lineage>
</organism>
<feature type="domain" description="HTH araC/xylS-type" evidence="4">
    <location>
        <begin position="239"/>
        <end position="344"/>
    </location>
</feature>
<dbReference type="SMART" id="SM00342">
    <property type="entry name" value="HTH_ARAC"/>
    <property type="match status" value="1"/>
</dbReference>
<dbReference type="GO" id="GO:0000976">
    <property type="term" value="F:transcription cis-regulatory region binding"/>
    <property type="evidence" value="ECO:0000318"/>
    <property type="project" value="GO_Central"/>
</dbReference>
<sequence length="351" mass="38464">MRRSSSSVLFFRLQLWGGGMSVFQSLIFDTTVLDGVTDPAIRARVWAECFEQIVTGMDMGFSEGDARIIGTHKFLMTETVALGEMFSSSFIGARTKKHINRDDEDHVYLSFNIGATTHIGRQFGREIDVQPGQAGLLVLDASTQAIAPNNGHCISLKLPNAIFREWGLSPVDLACRPLDCTGADYQLLTGYARLLIANGAGLDEGGAAEATQHLIKLTGRWLGARDGVQGVDGEEAVYRARLALVRQTISKQAFDPEVSLERVARRLGMPSRTVQHMLAKAGESFSQVVMAARLRRARVHLLDPVYADLSVADIAFHCGFLDVSSFYRAFRAAYNVTPKSLREQAGTIPPE</sequence>
<dbReference type="InterPro" id="IPR018062">
    <property type="entry name" value="HTH_AraC-typ_CS"/>
</dbReference>
<reference evidence="6" key="1">
    <citation type="journal article" date="2002" name="DNA Res.">
        <title>Complete genomic sequence of nitrogen-fixing symbiotic bacterium Bradyrhizobium japonicum USDA110.</title>
        <authorList>
            <person name="Kaneko T."/>
            <person name="Nakamura Y."/>
            <person name="Sato S."/>
            <person name="Minamisawa K."/>
            <person name="Uchiumi T."/>
            <person name="Sasamoto S."/>
            <person name="Watanabe A."/>
            <person name="Idesawa K."/>
            <person name="Iriguchi M."/>
            <person name="Kawashima K."/>
            <person name="Kohara M."/>
            <person name="Matsumoto M."/>
            <person name="Shimpo S."/>
            <person name="Tsuruoka H."/>
            <person name="Wada T."/>
            <person name="Yamada M."/>
            <person name="Tabata S."/>
        </authorList>
    </citation>
    <scope>NUCLEOTIDE SEQUENCE [LARGE SCALE GENOMIC DNA]</scope>
    <source>
        <strain evidence="6">JCM 10833 / BCRC 13528 / IAM 13628 / NBRC 14792 / USDA 110</strain>
    </source>
</reference>
<dbReference type="Pfam" id="PF12833">
    <property type="entry name" value="HTH_18"/>
    <property type="match status" value="1"/>
</dbReference>
<dbReference type="EMBL" id="BA000040">
    <property type="protein sequence ID" value="BAC50710.1"/>
    <property type="molecule type" value="Genomic_DNA"/>
</dbReference>
<keyword evidence="1" id="KW-0805">Transcription regulation</keyword>